<keyword evidence="2 5" id="KW-0812">Transmembrane</keyword>
<evidence type="ECO:0000256" key="4">
    <source>
        <dbReference type="ARBA" id="ARBA00023136"/>
    </source>
</evidence>
<keyword evidence="5" id="KW-0949">S-adenosyl-L-methionine</keyword>
<dbReference type="EC" id="2.1.1.100" evidence="5"/>
<dbReference type="Gene3D" id="1.20.120.1630">
    <property type="match status" value="1"/>
</dbReference>
<evidence type="ECO:0000313" key="7">
    <source>
        <dbReference type="Proteomes" id="UP001586593"/>
    </source>
</evidence>
<evidence type="ECO:0000256" key="3">
    <source>
        <dbReference type="ARBA" id="ARBA00022989"/>
    </source>
</evidence>
<keyword evidence="5" id="KW-0808">Transferase</keyword>
<feature type="transmembrane region" description="Helical" evidence="5">
    <location>
        <begin position="54"/>
        <end position="74"/>
    </location>
</feature>
<name>A0ABR3X044_9PEZI</name>
<dbReference type="Pfam" id="PF04140">
    <property type="entry name" value="ICMT"/>
    <property type="match status" value="1"/>
</dbReference>
<feature type="transmembrane region" description="Helical" evidence="5">
    <location>
        <begin position="95"/>
        <end position="116"/>
    </location>
</feature>
<comment type="similarity">
    <text evidence="5">Belongs to the class VI-like SAM-binding methyltransferase superfamily. Isoprenylcysteine carboxyl methyltransferase family.</text>
</comment>
<keyword evidence="5" id="KW-0256">Endoplasmic reticulum</keyword>
<dbReference type="PANTHER" id="PTHR12714">
    <property type="entry name" value="PROTEIN-S ISOPRENYLCYSTEINE O-METHYLTRANSFERASE"/>
    <property type="match status" value="1"/>
</dbReference>
<evidence type="ECO:0000256" key="1">
    <source>
        <dbReference type="ARBA" id="ARBA00004141"/>
    </source>
</evidence>
<accession>A0ABR3X044</accession>
<evidence type="ECO:0000256" key="5">
    <source>
        <dbReference type="RuleBase" id="RU362022"/>
    </source>
</evidence>
<organism evidence="6 7">
    <name type="scientific">Phialemonium thermophilum</name>
    <dbReference type="NCBI Taxonomy" id="223376"/>
    <lineage>
        <taxon>Eukaryota</taxon>
        <taxon>Fungi</taxon>
        <taxon>Dikarya</taxon>
        <taxon>Ascomycota</taxon>
        <taxon>Pezizomycotina</taxon>
        <taxon>Sordariomycetes</taxon>
        <taxon>Sordariomycetidae</taxon>
        <taxon>Cephalothecales</taxon>
        <taxon>Cephalothecaceae</taxon>
        <taxon>Phialemonium</taxon>
    </lineage>
</organism>
<keyword evidence="5" id="KW-0489">Methyltransferase</keyword>
<evidence type="ECO:0000256" key="2">
    <source>
        <dbReference type="ARBA" id="ARBA00022692"/>
    </source>
</evidence>
<dbReference type="EMBL" id="JAZHXJ010000204">
    <property type="protein sequence ID" value="KAL1869066.1"/>
    <property type="molecule type" value="Genomic_DNA"/>
</dbReference>
<comment type="subcellular location">
    <subcellularLocation>
        <location evidence="5">Endoplasmic reticulum membrane</location>
        <topology evidence="5">Multi-pass membrane protein</topology>
    </subcellularLocation>
    <subcellularLocation>
        <location evidence="1">Membrane</location>
        <topology evidence="1">Multi-pass membrane protein</topology>
    </subcellularLocation>
</comment>
<comment type="caution">
    <text evidence="5">Lacks conserved residue(s) required for the propagation of feature annotation.</text>
</comment>
<proteinExistence type="inferred from homology"/>
<comment type="catalytic activity">
    <reaction evidence="5">
        <text>[protein]-C-terminal S-[(2E,6E)-farnesyl]-L-cysteine + S-adenosyl-L-methionine = [protein]-C-terminal S-[(2E,6E)-farnesyl]-L-cysteine methyl ester + S-adenosyl-L-homocysteine</text>
        <dbReference type="Rhea" id="RHEA:21672"/>
        <dbReference type="Rhea" id="RHEA-COMP:12125"/>
        <dbReference type="Rhea" id="RHEA-COMP:12126"/>
        <dbReference type="ChEBI" id="CHEBI:57856"/>
        <dbReference type="ChEBI" id="CHEBI:59789"/>
        <dbReference type="ChEBI" id="CHEBI:90510"/>
        <dbReference type="ChEBI" id="CHEBI:90511"/>
        <dbReference type="EC" id="2.1.1.100"/>
    </reaction>
</comment>
<dbReference type="Proteomes" id="UP001586593">
    <property type="component" value="Unassembled WGS sequence"/>
</dbReference>
<keyword evidence="7" id="KW-1185">Reference proteome</keyword>
<gene>
    <name evidence="6" type="ORF">VTK73DRAFT_3405</name>
</gene>
<keyword evidence="3 5" id="KW-1133">Transmembrane helix</keyword>
<protein>
    <recommendedName>
        <fullName evidence="5">Protein-S-isoprenylcysteine O-methyltransferase</fullName>
        <ecNumber evidence="5">2.1.1.100</ecNumber>
    </recommendedName>
</protein>
<comment type="caution">
    <text evidence="6">The sequence shown here is derived from an EMBL/GenBank/DDBJ whole genome shotgun (WGS) entry which is preliminary data.</text>
</comment>
<keyword evidence="4 5" id="KW-0472">Membrane</keyword>
<sequence>MASFSTLTFVVTFLLVGWLTLLCTTPPNKPAPSRRWKHDRVEIWVTSTGLITRWILIVAAVLYHAALALVFPSLTDKGSSANVICPHPRNLNPTLFSWNAHTALCFLLVICIAAPVRFTSFSHLGKNFTFVLAKPDHLVTTGIYSYVQHPSYTGQFLVFVAHLSLVLRWDAGPGCLVPEAVRARLDGWGFILCMLFTAWVLRKLAQRVQDEEAMLRQMFGEEWERWHRSTKRFIPGVF</sequence>
<dbReference type="PANTHER" id="PTHR12714:SF9">
    <property type="entry name" value="PROTEIN-S-ISOPRENYLCYSTEINE O-METHYLTRANSFERASE"/>
    <property type="match status" value="1"/>
</dbReference>
<reference evidence="6 7" key="1">
    <citation type="journal article" date="2024" name="Commun. Biol.">
        <title>Comparative genomic analysis of thermophilic fungi reveals convergent evolutionary adaptations and gene losses.</title>
        <authorList>
            <person name="Steindorff A.S."/>
            <person name="Aguilar-Pontes M.V."/>
            <person name="Robinson A.J."/>
            <person name="Andreopoulos B."/>
            <person name="LaButti K."/>
            <person name="Kuo A."/>
            <person name="Mondo S."/>
            <person name="Riley R."/>
            <person name="Otillar R."/>
            <person name="Haridas S."/>
            <person name="Lipzen A."/>
            <person name="Grimwood J."/>
            <person name="Schmutz J."/>
            <person name="Clum A."/>
            <person name="Reid I.D."/>
            <person name="Moisan M.C."/>
            <person name="Butler G."/>
            <person name="Nguyen T.T.M."/>
            <person name="Dewar K."/>
            <person name="Conant G."/>
            <person name="Drula E."/>
            <person name="Henrissat B."/>
            <person name="Hansel C."/>
            <person name="Singer S."/>
            <person name="Hutchinson M.I."/>
            <person name="de Vries R.P."/>
            <person name="Natvig D.O."/>
            <person name="Powell A.J."/>
            <person name="Tsang A."/>
            <person name="Grigoriev I.V."/>
        </authorList>
    </citation>
    <scope>NUCLEOTIDE SEQUENCE [LARGE SCALE GENOMIC DNA]</scope>
    <source>
        <strain evidence="6 7">ATCC 24622</strain>
    </source>
</reference>
<evidence type="ECO:0000313" key="6">
    <source>
        <dbReference type="EMBL" id="KAL1869066.1"/>
    </source>
</evidence>
<dbReference type="InterPro" id="IPR007269">
    <property type="entry name" value="ICMT_MeTrfase"/>
</dbReference>